<organism evidence="2 3">
    <name type="scientific">Mycena chlorophos</name>
    <name type="common">Agaric fungus</name>
    <name type="synonym">Agaricus chlorophos</name>
    <dbReference type="NCBI Taxonomy" id="658473"/>
    <lineage>
        <taxon>Eukaryota</taxon>
        <taxon>Fungi</taxon>
        <taxon>Dikarya</taxon>
        <taxon>Basidiomycota</taxon>
        <taxon>Agaricomycotina</taxon>
        <taxon>Agaricomycetes</taxon>
        <taxon>Agaricomycetidae</taxon>
        <taxon>Agaricales</taxon>
        <taxon>Marasmiineae</taxon>
        <taxon>Mycenaceae</taxon>
        <taxon>Mycena</taxon>
    </lineage>
</organism>
<evidence type="ECO:0008006" key="4">
    <source>
        <dbReference type="Google" id="ProtNLM"/>
    </source>
</evidence>
<gene>
    <name evidence="2" type="ORF">MCHLO_11927</name>
</gene>
<sequence length="89" mass="9901">MRAFLSFLALISGLTVVLRVTALSEQGCSAEGDFRGVVHENYFHKYRECCGEHFEVQCGGDDFDLEKFKHIEVADAHCVRVCLTMGSAV</sequence>
<keyword evidence="1" id="KW-0732">Signal</keyword>
<proteinExistence type="predicted"/>
<keyword evidence="3" id="KW-1185">Reference proteome</keyword>
<feature type="signal peptide" evidence="1">
    <location>
        <begin position="1"/>
        <end position="22"/>
    </location>
</feature>
<name>A0ABQ0LVN5_MYCCL</name>
<evidence type="ECO:0000313" key="3">
    <source>
        <dbReference type="Proteomes" id="UP000815677"/>
    </source>
</evidence>
<evidence type="ECO:0000256" key="1">
    <source>
        <dbReference type="SAM" id="SignalP"/>
    </source>
</evidence>
<dbReference type="EMBL" id="DF848897">
    <property type="protein sequence ID" value="GAT55126.1"/>
    <property type="molecule type" value="Genomic_DNA"/>
</dbReference>
<accession>A0ABQ0LVN5</accession>
<feature type="chain" id="PRO_5047087639" description="Chitin-binding type-2 domain-containing protein" evidence="1">
    <location>
        <begin position="23"/>
        <end position="89"/>
    </location>
</feature>
<protein>
    <recommendedName>
        <fullName evidence="4">Chitin-binding type-2 domain-containing protein</fullName>
    </recommendedName>
</protein>
<reference evidence="2" key="1">
    <citation type="submission" date="2014-09" db="EMBL/GenBank/DDBJ databases">
        <title>Genome sequence of the luminous mushroom Mycena chlorophos for searching fungal bioluminescence genes.</title>
        <authorList>
            <person name="Tanaka Y."/>
            <person name="Kasuga D."/>
            <person name="Oba Y."/>
            <person name="Hase S."/>
            <person name="Sato K."/>
            <person name="Oba Y."/>
            <person name="Sakakibara Y."/>
        </authorList>
    </citation>
    <scope>NUCLEOTIDE SEQUENCE</scope>
</reference>
<evidence type="ECO:0000313" key="2">
    <source>
        <dbReference type="EMBL" id="GAT55126.1"/>
    </source>
</evidence>
<dbReference type="Proteomes" id="UP000815677">
    <property type="component" value="Unassembled WGS sequence"/>
</dbReference>